<evidence type="ECO:0000256" key="3">
    <source>
        <dbReference type="ARBA" id="ARBA00022679"/>
    </source>
</evidence>
<dbReference type="SMART" id="SM00448">
    <property type="entry name" value="REC"/>
    <property type="match status" value="1"/>
</dbReference>
<keyword evidence="4 8" id="KW-0547">Nucleotide-binding</keyword>
<dbReference type="InterPro" id="IPR001789">
    <property type="entry name" value="Sig_transdc_resp-reg_receiver"/>
</dbReference>
<evidence type="ECO:0000256" key="1">
    <source>
        <dbReference type="ARBA" id="ARBA00012513"/>
    </source>
</evidence>
<dbReference type="AlphaFoldDB" id="A0A1I3CJ31"/>
<dbReference type="PROSITE" id="PS50011">
    <property type="entry name" value="PROTEIN_KINASE_DOM"/>
    <property type="match status" value="1"/>
</dbReference>
<dbReference type="SUPFAM" id="SSF52172">
    <property type="entry name" value="CheY-like"/>
    <property type="match status" value="1"/>
</dbReference>
<protein>
    <recommendedName>
        <fullName evidence="1">non-specific serine/threonine protein kinase</fullName>
        <ecNumber evidence="1">2.7.11.1</ecNumber>
    </recommendedName>
</protein>
<feature type="compositionally biased region" description="Polar residues" evidence="9">
    <location>
        <begin position="10"/>
        <end position="22"/>
    </location>
</feature>
<dbReference type="Pfam" id="PF00069">
    <property type="entry name" value="Pkinase"/>
    <property type="match status" value="1"/>
</dbReference>
<keyword evidence="5 12" id="KW-0418">Kinase</keyword>
<keyword evidence="6 8" id="KW-0067">ATP-binding</keyword>
<name>A0A1I3CJ31_9PLAN</name>
<evidence type="ECO:0000256" key="4">
    <source>
        <dbReference type="ARBA" id="ARBA00022741"/>
    </source>
</evidence>
<dbReference type="CDD" id="cd14014">
    <property type="entry name" value="STKc_PknB_like"/>
    <property type="match status" value="1"/>
</dbReference>
<dbReference type="EC" id="2.7.11.1" evidence="1"/>
<dbReference type="STRING" id="1576369.SAMN05421753_102301"/>
<dbReference type="Proteomes" id="UP000199518">
    <property type="component" value="Unassembled WGS sequence"/>
</dbReference>
<dbReference type="InterPro" id="IPR017441">
    <property type="entry name" value="Protein_kinase_ATP_BS"/>
</dbReference>
<dbReference type="GO" id="GO:0000160">
    <property type="term" value="P:phosphorelay signal transduction system"/>
    <property type="evidence" value="ECO:0007669"/>
    <property type="project" value="InterPro"/>
</dbReference>
<dbReference type="FunFam" id="1.10.510.10:FF:000021">
    <property type="entry name" value="Serine/threonine protein kinase"/>
    <property type="match status" value="1"/>
</dbReference>
<dbReference type="GO" id="GO:0004674">
    <property type="term" value="F:protein serine/threonine kinase activity"/>
    <property type="evidence" value="ECO:0007669"/>
    <property type="project" value="UniProtKB-KW"/>
</dbReference>
<dbReference type="RefSeq" id="WP_092047985.1">
    <property type="nucleotide sequence ID" value="NZ_FOQD01000002.1"/>
</dbReference>
<gene>
    <name evidence="12" type="ORF">SAMN05421753_102301</name>
</gene>
<dbReference type="Gene3D" id="3.40.50.2300">
    <property type="match status" value="1"/>
</dbReference>
<evidence type="ECO:0000313" key="13">
    <source>
        <dbReference type="Proteomes" id="UP000199518"/>
    </source>
</evidence>
<accession>A0A1I3CJ31</accession>
<dbReference type="Gene3D" id="1.10.510.10">
    <property type="entry name" value="Transferase(Phosphotransferase) domain 1"/>
    <property type="match status" value="1"/>
</dbReference>
<proteinExistence type="predicted"/>
<evidence type="ECO:0000256" key="2">
    <source>
        <dbReference type="ARBA" id="ARBA00022527"/>
    </source>
</evidence>
<feature type="binding site" evidence="8">
    <location>
        <position position="85"/>
    </location>
    <ligand>
        <name>ATP</name>
        <dbReference type="ChEBI" id="CHEBI:30616"/>
    </ligand>
</feature>
<dbReference type="OrthoDB" id="6111975at2"/>
<dbReference type="Gene3D" id="3.30.200.20">
    <property type="entry name" value="Phosphorylase Kinase, domain 1"/>
    <property type="match status" value="1"/>
</dbReference>
<dbReference type="InterPro" id="IPR000719">
    <property type="entry name" value="Prot_kinase_dom"/>
</dbReference>
<feature type="domain" description="Protein kinase" evidence="10">
    <location>
        <begin position="56"/>
        <end position="319"/>
    </location>
</feature>
<evidence type="ECO:0000256" key="5">
    <source>
        <dbReference type="ARBA" id="ARBA00022777"/>
    </source>
</evidence>
<feature type="domain" description="Response regulatory" evidence="11">
    <location>
        <begin position="347"/>
        <end position="464"/>
    </location>
</feature>
<dbReference type="PROSITE" id="PS50110">
    <property type="entry name" value="RESPONSE_REGULATORY"/>
    <property type="match status" value="1"/>
</dbReference>
<dbReference type="GO" id="GO:0005524">
    <property type="term" value="F:ATP binding"/>
    <property type="evidence" value="ECO:0007669"/>
    <property type="project" value="UniProtKB-UniRule"/>
</dbReference>
<keyword evidence="13" id="KW-1185">Reference proteome</keyword>
<dbReference type="SUPFAM" id="SSF56112">
    <property type="entry name" value="Protein kinase-like (PK-like)"/>
    <property type="match status" value="1"/>
</dbReference>
<keyword evidence="3" id="KW-0808">Transferase</keyword>
<comment type="caution">
    <text evidence="7">Lacks conserved residue(s) required for the propagation of feature annotation.</text>
</comment>
<dbReference type="InterPro" id="IPR011006">
    <property type="entry name" value="CheY-like_superfamily"/>
</dbReference>
<dbReference type="PROSITE" id="PS00107">
    <property type="entry name" value="PROTEIN_KINASE_ATP"/>
    <property type="match status" value="1"/>
</dbReference>
<reference evidence="13" key="1">
    <citation type="submission" date="2016-10" db="EMBL/GenBank/DDBJ databases">
        <authorList>
            <person name="Varghese N."/>
            <person name="Submissions S."/>
        </authorList>
    </citation>
    <scope>NUCLEOTIDE SEQUENCE [LARGE SCALE GENOMIC DNA]</scope>
    <source>
        <strain evidence="13">DSM 26348</strain>
    </source>
</reference>
<organism evidence="12 13">
    <name type="scientific">Planctomicrobium piriforme</name>
    <dbReference type="NCBI Taxonomy" id="1576369"/>
    <lineage>
        <taxon>Bacteria</taxon>
        <taxon>Pseudomonadati</taxon>
        <taxon>Planctomycetota</taxon>
        <taxon>Planctomycetia</taxon>
        <taxon>Planctomycetales</taxon>
        <taxon>Planctomycetaceae</taxon>
        <taxon>Planctomicrobium</taxon>
    </lineage>
</organism>
<dbReference type="PROSITE" id="PS00108">
    <property type="entry name" value="PROTEIN_KINASE_ST"/>
    <property type="match status" value="1"/>
</dbReference>
<evidence type="ECO:0000256" key="7">
    <source>
        <dbReference type="PROSITE-ProRule" id="PRU00169"/>
    </source>
</evidence>
<evidence type="ECO:0000259" key="11">
    <source>
        <dbReference type="PROSITE" id="PS50110"/>
    </source>
</evidence>
<dbReference type="InterPro" id="IPR008271">
    <property type="entry name" value="Ser/Thr_kinase_AS"/>
</dbReference>
<dbReference type="Pfam" id="PF00072">
    <property type="entry name" value="Response_reg"/>
    <property type="match status" value="1"/>
</dbReference>
<keyword evidence="2 12" id="KW-0723">Serine/threonine-protein kinase</keyword>
<evidence type="ECO:0000313" key="12">
    <source>
        <dbReference type="EMBL" id="SFH74465.1"/>
    </source>
</evidence>
<evidence type="ECO:0000259" key="10">
    <source>
        <dbReference type="PROSITE" id="PS50011"/>
    </source>
</evidence>
<dbReference type="SMART" id="SM00220">
    <property type="entry name" value="S_TKc"/>
    <property type="match status" value="1"/>
</dbReference>
<dbReference type="EMBL" id="FOQD01000002">
    <property type="protein sequence ID" value="SFH74465.1"/>
    <property type="molecule type" value="Genomic_DNA"/>
</dbReference>
<evidence type="ECO:0000256" key="8">
    <source>
        <dbReference type="PROSITE-ProRule" id="PRU10141"/>
    </source>
</evidence>
<feature type="region of interest" description="Disordered" evidence="9">
    <location>
        <begin position="1"/>
        <end position="37"/>
    </location>
</feature>
<evidence type="ECO:0000256" key="6">
    <source>
        <dbReference type="ARBA" id="ARBA00022840"/>
    </source>
</evidence>
<dbReference type="InterPro" id="IPR011009">
    <property type="entry name" value="Kinase-like_dom_sf"/>
</dbReference>
<evidence type="ECO:0000256" key="9">
    <source>
        <dbReference type="SAM" id="MobiDB-lite"/>
    </source>
</evidence>
<dbReference type="PANTHER" id="PTHR43289">
    <property type="entry name" value="MITOGEN-ACTIVATED PROTEIN KINASE KINASE KINASE 20-RELATED"/>
    <property type="match status" value="1"/>
</dbReference>
<dbReference type="PANTHER" id="PTHR43289:SF6">
    <property type="entry name" value="SERINE_THREONINE-PROTEIN KINASE NEKL-3"/>
    <property type="match status" value="1"/>
</dbReference>
<sequence>MPNAEREKQSSSPHVSDDTSTLGAEKPNIDRTLVDGDTPLPAAPAWPAVGANLGKYEIRQLLGRGGMGAVFLGFDTILEREVAIKVLPPEIEARPNTLNRFLAEAKATGKLNHPHVVAIYDLGQSNGLYYFVMEVLRGGSVADLIENRGALPWRDACRMIAQAADGLAAAHAVGLVHRDIKPENLMFNADGLVKVVDFGVSKLVDEEASLHMTAAGQLLGTPHYMSPEQVRATEIDARSDIYNLGATLYRLITGRYPYEDCKAITQVLFAHLEQPAPTATAHRADVHAGCDEVITRAMAKKPEARYQSAAEFASALRALSNLAASIPAPAVVTSKAAKEDAAVPLRSVAILEPSKMQAMVLQNSCKKAGVQAIRTLASAASALAELEKSPPDVLITAQQLPDGTGLELLQRLRRLPSLQALPVVLTSNDLQIDDAIGVNGSGWLGVAAKSARPDQILRGLHAATSLTAATPPFSTNVDLTAVRLLLLSDSQRVPEPIAALFRELRIFDVQVAELRAPPGEPLLAGEFDLALALSANFADRAGAAQFAASVLSGGRCNACIVAVAAAAGNGEFRLQAVNRPGFASVTDCPLNPFRLMRLLQSVSQ</sequence>